<keyword evidence="3" id="KW-0472">Membrane</keyword>
<name>A0A9N9FBB5_9GLOM</name>
<feature type="coiled-coil region" evidence="1">
    <location>
        <begin position="131"/>
        <end position="158"/>
    </location>
</feature>
<feature type="transmembrane region" description="Helical" evidence="3">
    <location>
        <begin position="307"/>
        <end position="330"/>
    </location>
</feature>
<keyword evidence="1" id="KW-0175">Coiled coil</keyword>
<keyword evidence="3" id="KW-1133">Transmembrane helix</keyword>
<comment type="caution">
    <text evidence="4">The sequence shown here is derived from an EMBL/GenBank/DDBJ whole genome shotgun (WGS) entry which is preliminary data.</text>
</comment>
<evidence type="ECO:0000313" key="4">
    <source>
        <dbReference type="EMBL" id="CAG8523614.1"/>
    </source>
</evidence>
<evidence type="ECO:0000256" key="3">
    <source>
        <dbReference type="SAM" id="Phobius"/>
    </source>
</evidence>
<feature type="compositionally biased region" description="Low complexity" evidence="2">
    <location>
        <begin position="29"/>
        <end position="54"/>
    </location>
</feature>
<accession>A0A9N9FBB5</accession>
<reference evidence="4" key="1">
    <citation type="submission" date="2021-06" db="EMBL/GenBank/DDBJ databases">
        <authorList>
            <person name="Kallberg Y."/>
            <person name="Tangrot J."/>
            <person name="Rosling A."/>
        </authorList>
    </citation>
    <scope>NUCLEOTIDE SEQUENCE</scope>
    <source>
        <strain evidence="4">IN212</strain>
    </source>
</reference>
<evidence type="ECO:0000256" key="2">
    <source>
        <dbReference type="SAM" id="MobiDB-lite"/>
    </source>
</evidence>
<organism evidence="4 5">
    <name type="scientific">Racocetra fulgida</name>
    <dbReference type="NCBI Taxonomy" id="60492"/>
    <lineage>
        <taxon>Eukaryota</taxon>
        <taxon>Fungi</taxon>
        <taxon>Fungi incertae sedis</taxon>
        <taxon>Mucoromycota</taxon>
        <taxon>Glomeromycotina</taxon>
        <taxon>Glomeromycetes</taxon>
        <taxon>Diversisporales</taxon>
        <taxon>Gigasporaceae</taxon>
        <taxon>Racocetra</taxon>
    </lineage>
</organism>
<keyword evidence="3" id="KW-0812">Transmembrane</keyword>
<sequence length="448" mass="50945">RTFGAKGNEPKLTAISFGDNQIIRYTPMGSSSSKGSSSSSSRDSPKGSSTSSLKDSSKKSLKKSKKGPKSYCPDECEGLVCRCEDKNWYQVIKKKLDALNNDEYKSLLQNLEIESQHDLIYLFGDKDLFLKKFLTIQAERHEKLLEEMKSEVRQLRDFQQYHQEITEDSYSNIWKNMLEYRGQSKKYNIYLFIEKLGNFDNNVCKKIGNFFYRYGAFHVGLEIDGIVVEWGCGLAGSSIVYPRPDSRRMLAYVRLNYEKIDPVSNSKESLSNSKGLISATTLTTIGATAVTTIGATIAIGAAAVTPIPLFCAITLLIFGLCYSYKVIYYLGEINKNRLHLLAEKCVYYNKTHYYSPLKPNCQDFVDEMLGSLGIKFNPKGEFLEFMGRIKNGDASFQLGTTFESRKVFDNYVDAHWDGIKNEWDKKLLICYSDVMDSLYQRGEDAWVL</sequence>
<dbReference type="Proteomes" id="UP000789396">
    <property type="component" value="Unassembled WGS sequence"/>
</dbReference>
<evidence type="ECO:0000256" key="1">
    <source>
        <dbReference type="SAM" id="Coils"/>
    </source>
</evidence>
<proteinExistence type="predicted"/>
<feature type="compositionally biased region" description="Basic residues" evidence="2">
    <location>
        <begin position="59"/>
        <end position="68"/>
    </location>
</feature>
<evidence type="ECO:0000313" key="5">
    <source>
        <dbReference type="Proteomes" id="UP000789396"/>
    </source>
</evidence>
<protein>
    <submittedName>
        <fullName evidence="4">10581_t:CDS:1</fullName>
    </submittedName>
</protein>
<feature type="transmembrane region" description="Helical" evidence="3">
    <location>
        <begin position="276"/>
        <end position="301"/>
    </location>
</feature>
<gene>
    <name evidence="4" type="ORF">RFULGI_LOCUS3470</name>
</gene>
<dbReference type="EMBL" id="CAJVPZ010003044">
    <property type="protein sequence ID" value="CAG8523614.1"/>
    <property type="molecule type" value="Genomic_DNA"/>
</dbReference>
<dbReference type="AlphaFoldDB" id="A0A9N9FBB5"/>
<feature type="region of interest" description="Disordered" evidence="2">
    <location>
        <begin position="25"/>
        <end position="72"/>
    </location>
</feature>
<dbReference type="OrthoDB" id="10255738at2759"/>
<keyword evidence="5" id="KW-1185">Reference proteome</keyword>
<feature type="non-terminal residue" evidence="4">
    <location>
        <position position="1"/>
    </location>
</feature>